<feature type="region of interest" description="Disordered" evidence="2">
    <location>
        <begin position="642"/>
        <end position="670"/>
    </location>
</feature>
<evidence type="ECO:0000256" key="2">
    <source>
        <dbReference type="SAM" id="MobiDB-lite"/>
    </source>
</evidence>
<dbReference type="InterPro" id="IPR011417">
    <property type="entry name" value="ANTH_dom"/>
</dbReference>
<feature type="domain" description="ENTH" evidence="3">
    <location>
        <begin position="1"/>
        <end position="106"/>
    </location>
</feature>
<feature type="region of interest" description="Disordered" evidence="2">
    <location>
        <begin position="786"/>
        <end position="805"/>
    </location>
</feature>
<feature type="region of interest" description="Disordered" evidence="2">
    <location>
        <begin position="429"/>
        <end position="490"/>
    </location>
</feature>
<dbReference type="InterPro" id="IPR014712">
    <property type="entry name" value="ANTH_dom_sf"/>
</dbReference>
<feature type="compositionally biased region" description="Low complexity" evidence="2">
    <location>
        <begin position="547"/>
        <end position="567"/>
    </location>
</feature>
<feature type="region of interest" description="Disordered" evidence="2">
    <location>
        <begin position="530"/>
        <end position="567"/>
    </location>
</feature>
<dbReference type="SUPFAM" id="SSF89009">
    <property type="entry name" value="GAT-like domain"/>
    <property type="match status" value="1"/>
</dbReference>
<dbReference type="PANTHER" id="PTHR22951">
    <property type="entry name" value="CLATHRIN ASSEMBLY PROTEIN"/>
    <property type="match status" value="1"/>
</dbReference>
<gene>
    <name evidence="5" type="primary">SNAP91</name>
</gene>
<dbReference type="Pfam" id="PF07651">
    <property type="entry name" value="ANTH"/>
    <property type="match status" value="2"/>
</dbReference>
<dbReference type="PROSITE" id="PS50942">
    <property type="entry name" value="ENTH"/>
    <property type="match status" value="1"/>
</dbReference>
<feature type="compositionally biased region" description="Low complexity" evidence="2">
    <location>
        <begin position="474"/>
        <end position="489"/>
    </location>
</feature>
<dbReference type="Proteomes" id="UP000694871">
    <property type="component" value="Unplaced"/>
</dbReference>
<feature type="compositionally biased region" description="Basic and acidic residues" evidence="2">
    <location>
        <begin position="1037"/>
        <end position="1051"/>
    </location>
</feature>
<feature type="compositionally biased region" description="Polar residues" evidence="2">
    <location>
        <begin position="237"/>
        <end position="254"/>
    </location>
</feature>
<feature type="compositionally biased region" description="Polar residues" evidence="2">
    <location>
        <begin position="448"/>
        <end position="466"/>
    </location>
</feature>
<feature type="region of interest" description="Disordered" evidence="2">
    <location>
        <begin position="580"/>
        <end position="627"/>
    </location>
</feature>
<feature type="compositionally biased region" description="Basic and acidic residues" evidence="2">
    <location>
        <begin position="209"/>
        <end position="230"/>
    </location>
</feature>
<name>A0ABM1KBG3_GEKJA</name>
<protein>
    <submittedName>
        <fullName evidence="5">Clathrin coat assembly protein AP180</fullName>
    </submittedName>
</protein>
<feature type="compositionally biased region" description="Low complexity" evidence="2">
    <location>
        <begin position="616"/>
        <end position="627"/>
    </location>
</feature>
<feature type="non-terminal residue" evidence="5">
    <location>
        <position position="1"/>
    </location>
</feature>
<dbReference type="PANTHER" id="PTHR22951:SF4">
    <property type="entry name" value="CLATHRIN COAT ASSEMBLY PROTEIN AP180"/>
    <property type="match status" value="1"/>
</dbReference>
<comment type="similarity">
    <text evidence="1">Belongs to the PICALM/SNAP91 family.</text>
</comment>
<dbReference type="InterPro" id="IPR008942">
    <property type="entry name" value="ENTH_VHS"/>
</dbReference>
<dbReference type="Gene3D" id="1.25.40.90">
    <property type="match status" value="1"/>
</dbReference>
<feature type="region of interest" description="Disordered" evidence="2">
    <location>
        <begin position="209"/>
        <end position="256"/>
    </location>
</feature>
<keyword evidence="4" id="KW-1185">Reference proteome</keyword>
<evidence type="ECO:0000313" key="4">
    <source>
        <dbReference type="Proteomes" id="UP000694871"/>
    </source>
</evidence>
<feature type="compositionally biased region" description="Low complexity" evidence="2">
    <location>
        <begin position="955"/>
        <end position="981"/>
    </location>
</feature>
<dbReference type="RefSeq" id="XP_015271050.1">
    <property type="nucleotide sequence ID" value="XM_015415564.1"/>
</dbReference>
<dbReference type="InterPro" id="IPR045192">
    <property type="entry name" value="AP180-like"/>
</dbReference>
<reference evidence="5" key="1">
    <citation type="submission" date="2025-08" db="UniProtKB">
        <authorList>
            <consortium name="RefSeq"/>
        </authorList>
    </citation>
    <scope>IDENTIFICATION</scope>
</reference>
<proteinExistence type="inferred from homology"/>
<feature type="compositionally biased region" description="Polar residues" evidence="2">
    <location>
        <begin position="1020"/>
        <end position="1033"/>
    </location>
</feature>
<sequence length="1051" mass="107759">LEYLIQATNETNVNIPQMADTLFERATNSSWVVVFKALVTTHHLMVHGNERFIQYLASRNTLFNLSNFLDKSGSHAYITQTNTTVTVYIQNMKSSSPKNYTFGGCTSSGNVLSGLTVLFHATASSQEDAEKSLKKHKSKEHINKDPSALKGGSYACHYPSYSRSLTPRCDPYRVSRDTDLCPRHLTMSHSRHSLSDASVHSLVLDQHRDASTSADAPKRSPSEPRYRPPIDVKPSIGASQHIRSLSPDSVSDRSISGDLDPDVILIEDDGPRAGSLSPTEGPKAYLELISRMATAFQVHPNELTNGVINAAFMLLFKDLIKLFACYNDGVINLLEKFFEMKKGQCKDALEIYKRFLTRMTRVSEFLKVAEQVGIDKGDIPDLTQVLLSRILSELKNSDDNEKSPFKDCTIDEPAPSSLMETLEQHLNSLEGKKPGNSSGAPSPLGKSSPATTVTSPNSTPAKSIDTSPPVDLFATSSTSAPVSASKSSSDLLDLQPDFTSSTAQAAAAAPAGATSWGDLLGEDSLAALSSVTSEPQISDPFAPEPSPAATASTTEIASASATTTAGAAASEVDLFGDAFAASPGEAPAAPEGAAAPATPTPVAAALDACSGNDPFAPSEGSAEAAPELDLFAMKPTETSVPVVTPTTSAATPVPATTPTPAAAAAPAAPATTAATTTITTTATTSATTTTTTTTSSAPPPALDIFGDLFESTSTEAPAAPKPDATPSIDLFGTDAFCSPPTGASPVPESSLTGDLLSVDAFAAPSPLPTASPAKVDPSGVIDLFGDAFGSSVPEPQPASQAASGSSASADLLAGFGGSLIAPSPSPSPVTPAQASLLQPNFEAAFGATPSPSPAGSSFDPSVFDGLGDLLMPTMMPSGQSLPTSGTSSAAASAATKGLGSDLDSSLANLVGNLGISGTTSKKGDLQWNAGEKKLTGGANWTPKVAPAMWSTGVPPSGPIAGSVPPAGAAAPTSGAPSAQPGSGFGMQPPGAGVPMMSQQPVMYGQPMMRPPFGAAAGSGAQLSPSPTPVTQSPKKPPTKDPLADLNIKDFL</sequence>
<dbReference type="SMART" id="SM00273">
    <property type="entry name" value="ENTH"/>
    <property type="match status" value="1"/>
</dbReference>
<evidence type="ECO:0000313" key="5">
    <source>
        <dbReference type="RefSeq" id="XP_015271050.1"/>
    </source>
</evidence>
<evidence type="ECO:0000256" key="1">
    <source>
        <dbReference type="ARBA" id="ARBA00008011"/>
    </source>
</evidence>
<organism evidence="4 5">
    <name type="scientific">Gekko japonicus</name>
    <name type="common">Schlegel's Japanese gecko</name>
    <dbReference type="NCBI Taxonomy" id="146911"/>
    <lineage>
        <taxon>Eukaryota</taxon>
        <taxon>Metazoa</taxon>
        <taxon>Chordata</taxon>
        <taxon>Craniata</taxon>
        <taxon>Vertebrata</taxon>
        <taxon>Euteleostomi</taxon>
        <taxon>Lepidosauria</taxon>
        <taxon>Squamata</taxon>
        <taxon>Bifurcata</taxon>
        <taxon>Gekkota</taxon>
        <taxon>Gekkonidae</taxon>
        <taxon>Gekkoninae</taxon>
        <taxon>Gekko</taxon>
    </lineage>
</organism>
<feature type="compositionally biased region" description="Low complexity" evidence="2">
    <location>
        <begin position="580"/>
        <end position="605"/>
    </location>
</feature>
<dbReference type="SUPFAM" id="SSF48464">
    <property type="entry name" value="ENTH/VHS domain"/>
    <property type="match status" value="1"/>
</dbReference>
<dbReference type="GeneID" id="107114126"/>
<evidence type="ECO:0000259" key="3">
    <source>
        <dbReference type="PROSITE" id="PS50942"/>
    </source>
</evidence>
<dbReference type="Gene3D" id="1.20.58.150">
    <property type="entry name" value="ANTH domain"/>
    <property type="match status" value="1"/>
</dbReference>
<dbReference type="InterPro" id="IPR013809">
    <property type="entry name" value="ENTH"/>
</dbReference>
<accession>A0ABM1KBG3</accession>
<feature type="region of interest" description="Disordered" evidence="2">
    <location>
        <begin position="869"/>
        <end position="888"/>
    </location>
</feature>
<feature type="region of interest" description="Disordered" evidence="2">
    <location>
        <begin position="955"/>
        <end position="1051"/>
    </location>
</feature>